<accession>A0A850NP50</accession>
<comment type="caution">
    <text evidence="2">The sequence shown here is derived from an EMBL/GenBank/DDBJ whole genome shotgun (WGS) entry which is preliminary data.</text>
</comment>
<name>A0A850NP50_9PROT</name>
<proteinExistence type="predicted"/>
<evidence type="ECO:0000313" key="3">
    <source>
        <dbReference type="Proteomes" id="UP000557688"/>
    </source>
</evidence>
<organism evidence="2 4">
    <name type="scientific">Endobacter medicaginis</name>
    <dbReference type="NCBI Taxonomy" id="1181271"/>
    <lineage>
        <taxon>Bacteria</taxon>
        <taxon>Pseudomonadati</taxon>
        <taxon>Pseudomonadota</taxon>
        <taxon>Alphaproteobacteria</taxon>
        <taxon>Acetobacterales</taxon>
        <taxon>Acetobacteraceae</taxon>
        <taxon>Endobacter</taxon>
    </lineage>
</organism>
<dbReference type="AlphaFoldDB" id="A0A850NP50"/>
<evidence type="ECO:0000313" key="1">
    <source>
        <dbReference type="EMBL" id="MBB3172319.1"/>
    </source>
</evidence>
<dbReference type="Pfam" id="PF08837">
    <property type="entry name" value="DUF1810"/>
    <property type="match status" value="1"/>
</dbReference>
<evidence type="ECO:0000313" key="2">
    <source>
        <dbReference type="EMBL" id="NVN30694.1"/>
    </source>
</evidence>
<dbReference type="EMBL" id="JACHXV010000001">
    <property type="protein sequence ID" value="MBB3172319.1"/>
    <property type="molecule type" value="Genomic_DNA"/>
</dbReference>
<dbReference type="Proteomes" id="UP000557688">
    <property type="component" value="Unassembled WGS sequence"/>
</dbReference>
<evidence type="ECO:0000313" key="4">
    <source>
        <dbReference type="Proteomes" id="UP000565205"/>
    </source>
</evidence>
<keyword evidence="3" id="KW-1185">Reference proteome</keyword>
<dbReference type="EMBL" id="JABXXQ010000200">
    <property type="protein sequence ID" value="NVN30694.1"/>
    <property type="molecule type" value="Genomic_DNA"/>
</dbReference>
<gene>
    <name evidence="1" type="ORF">FHR90_000125</name>
    <name evidence="2" type="ORF">HUK83_10175</name>
</gene>
<dbReference type="RefSeq" id="WP_176624439.1">
    <property type="nucleotide sequence ID" value="NZ_JABXXQ010000200.1"/>
</dbReference>
<reference evidence="2 4" key="1">
    <citation type="submission" date="2020-06" db="EMBL/GenBank/DDBJ databases">
        <title>Description of novel acetic acid bacteria.</title>
        <authorList>
            <person name="Sombolestani A."/>
        </authorList>
    </citation>
    <scope>NUCLEOTIDE SEQUENCE [LARGE SCALE GENOMIC DNA]</scope>
    <source>
        <strain evidence="2 4">LMG 26838</strain>
    </source>
</reference>
<sequence length="137" mass="14888">MSNSSNASADDPFGLVRFVAAQSGGVHEQAMRELRGGAKHTHWMWFIFPQAAGLGHSEMSRRYALSGIEEARAYLAHPVLGARYRDALRILDALPPQPAERIFGGIDALKLRSSLELFAAAAPDDTIITAARTRWGG</sequence>
<protein>
    <submittedName>
        <fullName evidence="2">DUF1810 domain-containing protein</fullName>
    </submittedName>
</protein>
<dbReference type="PIRSF" id="PIRSF008546">
    <property type="entry name" value="UCP008546"/>
    <property type="match status" value="1"/>
</dbReference>
<dbReference type="InterPro" id="IPR014937">
    <property type="entry name" value="DUF1810"/>
</dbReference>
<dbReference type="Proteomes" id="UP000565205">
    <property type="component" value="Unassembled WGS sequence"/>
</dbReference>
<dbReference type="SUPFAM" id="SSF140736">
    <property type="entry name" value="Rv1873-like"/>
    <property type="match status" value="1"/>
</dbReference>
<dbReference type="InterPro" id="IPR036287">
    <property type="entry name" value="Rv1873-like_sf"/>
</dbReference>
<dbReference type="Gene3D" id="1.25.40.380">
    <property type="entry name" value="Protein of unknown function DUF1810"/>
    <property type="match status" value="1"/>
</dbReference>
<reference evidence="1 3" key="2">
    <citation type="submission" date="2020-08" db="EMBL/GenBank/DDBJ databases">
        <title>Genomic Encyclopedia of Type Strains, Phase III (KMG-III): the genomes of soil and plant-associated and newly described type strains.</title>
        <authorList>
            <person name="Whitman W."/>
        </authorList>
    </citation>
    <scope>NUCLEOTIDE SEQUENCE [LARGE SCALE GENOMIC DNA]</scope>
    <source>
        <strain evidence="1 3">CECT 8088</strain>
    </source>
</reference>